<dbReference type="SUPFAM" id="SSF50129">
    <property type="entry name" value="GroES-like"/>
    <property type="match status" value="1"/>
</dbReference>
<protein>
    <submittedName>
        <fullName evidence="2">NADP-dependent oxidoreductase</fullName>
        <ecNumber evidence="2">1.-.-.-</ecNumber>
    </submittedName>
</protein>
<dbReference type="SMART" id="SM00829">
    <property type="entry name" value="PKS_ER"/>
    <property type="match status" value="1"/>
</dbReference>
<dbReference type="InterPro" id="IPR052733">
    <property type="entry name" value="Chloroplast_QOR"/>
</dbReference>
<dbReference type="EC" id="1.-.-.-" evidence="2"/>
<feature type="domain" description="Enoyl reductase (ER)" evidence="1">
    <location>
        <begin position="10"/>
        <end position="315"/>
    </location>
</feature>
<sequence>MKAIILNQTGGVENLIVSEVPAPELKPQDVLVRVKAISINPVDAYLRANESAHPHFLQTGPDEKPIILGWDISGEVKSVGSSVTNFKEGDEVFGMVNFPGHGKAYAEYTSAPASQLAKKPVSVSFEEAAGATLAALTAYQSLVIYAQIKAGDKVLIHAAAGGVGHFAVQLAKAFGAYVIGTASSANRDFVLSLGADEFIDYQNEKFEEIVTDADIIIDSQYGNHVERSVQSLKKGGRLISLLTPVYEELQTALTEKHAFYHQLLVQSNGEDMQALAALMESGKLKTHVSKIVEFGQMDEAHRQIETRTTRGKVIVKGI</sequence>
<organism evidence="2 3">
    <name type="scientific">Paradesertivirga mongoliensis</name>
    <dbReference type="NCBI Taxonomy" id="2100740"/>
    <lineage>
        <taxon>Bacteria</taxon>
        <taxon>Pseudomonadati</taxon>
        <taxon>Bacteroidota</taxon>
        <taxon>Sphingobacteriia</taxon>
        <taxon>Sphingobacteriales</taxon>
        <taxon>Sphingobacteriaceae</taxon>
        <taxon>Paradesertivirga</taxon>
    </lineage>
</organism>
<dbReference type="InterPro" id="IPR020843">
    <property type="entry name" value="ER"/>
</dbReference>
<dbReference type="GO" id="GO:0016491">
    <property type="term" value="F:oxidoreductase activity"/>
    <property type="evidence" value="ECO:0007669"/>
    <property type="project" value="UniProtKB-KW"/>
</dbReference>
<gene>
    <name evidence="2" type="ORF">ACFSJU_18225</name>
</gene>
<dbReference type="PANTHER" id="PTHR44013">
    <property type="entry name" value="ZINC-TYPE ALCOHOL DEHYDROGENASE-LIKE PROTEIN C16A3.02C"/>
    <property type="match status" value="1"/>
</dbReference>
<proteinExistence type="predicted"/>
<dbReference type="Gene3D" id="3.40.50.720">
    <property type="entry name" value="NAD(P)-binding Rossmann-like Domain"/>
    <property type="match status" value="1"/>
</dbReference>
<evidence type="ECO:0000313" key="2">
    <source>
        <dbReference type="EMBL" id="MFD2164349.1"/>
    </source>
</evidence>
<dbReference type="Pfam" id="PF08240">
    <property type="entry name" value="ADH_N"/>
    <property type="match status" value="1"/>
</dbReference>
<dbReference type="EMBL" id="JBHUHZ010000004">
    <property type="protein sequence ID" value="MFD2164349.1"/>
    <property type="molecule type" value="Genomic_DNA"/>
</dbReference>
<dbReference type="InterPro" id="IPR036291">
    <property type="entry name" value="NAD(P)-bd_dom_sf"/>
</dbReference>
<dbReference type="InterPro" id="IPR013154">
    <property type="entry name" value="ADH-like_N"/>
</dbReference>
<dbReference type="PROSITE" id="PS01162">
    <property type="entry name" value="QOR_ZETA_CRYSTAL"/>
    <property type="match status" value="1"/>
</dbReference>
<dbReference type="InterPro" id="IPR011032">
    <property type="entry name" value="GroES-like_sf"/>
</dbReference>
<keyword evidence="2" id="KW-0560">Oxidoreductase</keyword>
<keyword evidence="3" id="KW-1185">Reference proteome</keyword>
<dbReference type="RefSeq" id="WP_255901632.1">
    <property type="nucleotide sequence ID" value="NZ_JAFMZO010000002.1"/>
</dbReference>
<accession>A0ABW4ZRV3</accession>
<dbReference type="Pfam" id="PF13602">
    <property type="entry name" value="ADH_zinc_N_2"/>
    <property type="match status" value="1"/>
</dbReference>
<dbReference type="CDD" id="cd05289">
    <property type="entry name" value="MDR_like_2"/>
    <property type="match status" value="1"/>
</dbReference>
<evidence type="ECO:0000313" key="3">
    <source>
        <dbReference type="Proteomes" id="UP001597387"/>
    </source>
</evidence>
<name>A0ABW4ZRV3_9SPHI</name>
<comment type="caution">
    <text evidence="2">The sequence shown here is derived from an EMBL/GenBank/DDBJ whole genome shotgun (WGS) entry which is preliminary data.</text>
</comment>
<dbReference type="SUPFAM" id="SSF51735">
    <property type="entry name" value="NAD(P)-binding Rossmann-fold domains"/>
    <property type="match status" value="1"/>
</dbReference>
<dbReference type="InterPro" id="IPR002364">
    <property type="entry name" value="Quin_OxRdtase/zeta-crystal_CS"/>
</dbReference>
<evidence type="ECO:0000259" key="1">
    <source>
        <dbReference type="SMART" id="SM00829"/>
    </source>
</evidence>
<reference evidence="3" key="1">
    <citation type="journal article" date="2019" name="Int. J. Syst. Evol. Microbiol.">
        <title>The Global Catalogue of Microorganisms (GCM) 10K type strain sequencing project: providing services to taxonomists for standard genome sequencing and annotation.</title>
        <authorList>
            <consortium name="The Broad Institute Genomics Platform"/>
            <consortium name="The Broad Institute Genome Sequencing Center for Infectious Disease"/>
            <person name="Wu L."/>
            <person name="Ma J."/>
        </authorList>
    </citation>
    <scope>NUCLEOTIDE SEQUENCE [LARGE SCALE GENOMIC DNA]</scope>
    <source>
        <strain evidence="3">KCTC 42217</strain>
    </source>
</reference>
<dbReference type="PANTHER" id="PTHR44013:SF1">
    <property type="entry name" value="ZINC-TYPE ALCOHOL DEHYDROGENASE-LIKE PROTEIN C16A3.02C"/>
    <property type="match status" value="1"/>
</dbReference>
<dbReference type="Gene3D" id="3.90.180.10">
    <property type="entry name" value="Medium-chain alcohol dehydrogenases, catalytic domain"/>
    <property type="match status" value="1"/>
</dbReference>
<dbReference type="Proteomes" id="UP001597387">
    <property type="component" value="Unassembled WGS sequence"/>
</dbReference>